<sequence length="105" mass="11486">MEREARGADALQVTQIDIERNAAFEEPVYELKIRIDPKSQTRLDASMRRAMDAHRALAFLVNGSVVFQTLVMGLPKDGVISLGGFSSKQEAEAAAAPFKAPPSRQ</sequence>
<dbReference type="KEGG" id="dtx:ATSB10_14890"/>
<reference evidence="2 3" key="1">
    <citation type="submission" date="2016-02" db="EMBL/GenBank/DDBJ databases">
        <title>Complete genome sequencing and analysis of ATSB10, Dyella thiooxydans isolated from rhizosphere soil of sunflower (Helianthus annuus L.).</title>
        <authorList>
            <person name="Lee Y."/>
            <person name="Hwangbo K."/>
            <person name="Chung H."/>
            <person name="Yoo J."/>
            <person name="Kim K.Y."/>
            <person name="Sa T.M."/>
            <person name="Um Y."/>
            <person name="Madhaiyan M."/>
        </authorList>
    </citation>
    <scope>NUCLEOTIDE SEQUENCE [LARGE SCALE GENOMIC DNA]</scope>
    <source>
        <strain evidence="2 3">ATSB10</strain>
    </source>
</reference>
<proteinExistence type="predicted"/>
<name>A0A160MZS8_9GAMM</name>
<dbReference type="EMBL" id="CP014841">
    <property type="protein sequence ID" value="AND68943.1"/>
    <property type="molecule type" value="Genomic_DNA"/>
</dbReference>
<keyword evidence="1" id="KW-1133">Transmembrane helix</keyword>
<evidence type="ECO:0008006" key="4">
    <source>
        <dbReference type="Google" id="ProtNLM"/>
    </source>
</evidence>
<dbReference type="Proteomes" id="UP000077255">
    <property type="component" value="Chromosome"/>
</dbReference>
<organism evidence="2 3">
    <name type="scientific">Dyella thiooxydans</name>
    <dbReference type="NCBI Taxonomy" id="445710"/>
    <lineage>
        <taxon>Bacteria</taxon>
        <taxon>Pseudomonadati</taxon>
        <taxon>Pseudomonadota</taxon>
        <taxon>Gammaproteobacteria</taxon>
        <taxon>Lysobacterales</taxon>
        <taxon>Rhodanobacteraceae</taxon>
        <taxon>Dyella</taxon>
    </lineage>
</organism>
<feature type="transmembrane region" description="Helical" evidence="1">
    <location>
        <begin position="56"/>
        <end position="74"/>
    </location>
</feature>
<gene>
    <name evidence="2" type="ORF">ATSB10_14890</name>
</gene>
<keyword evidence="3" id="KW-1185">Reference proteome</keyword>
<evidence type="ECO:0000313" key="3">
    <source>
        <dbReference type="Proteomes" id="UP000077255"/>
    </source>
</evidence>
<keyword evidence="1" id="KW-0472">Membrane</keyword>
<protein>
    <recommendedName>
        <fullName evidence="4">Preprotein translocase subunit SecD</fullName>
    </recommendedName>
</protein>
<keyword evidence="1" id="KW-0812">Transmembrane</keyword>
<evidence type="ECO:0000256" key="1">
    <source>
        <dbReference type="SAM" id="Phobius"/>
    </source>
</evidence>
<dbReference type="AlphaFoldDB" id="A0A160MZS8"/>
<dbReference type="PATRIC" id="fig|445710.3.peg.1482"/>
<evidence type="ECO:0000313" key="2">
    <source>
        <dbReference type="EMBL" id="AND68943.1"/>
    </source>
</evidence>
<accession>A0A160MZS8</accession>